<dbReference type="Proteomes" id="UP000191931">
    <property type="component" value="Unassembled WGS sequence"/>
</dbReference>
<protein>
    <submittedName>
        <fullName evidence="3">Phosphoglycerate mutase</fullName>
    </submittedName>
</protein>
<accession>A0A1W1H6E6</accession>
<reference evidence="3 4" key="1">
    <citation type="submission" date="2017-03" db="EMBL/GenBank/DDBJ databases">
        <authorList>
            <person name="Afonso C.L."/>
            <person name="Miller P.J."/>
            <person name="Scott M.A."/>
            <person name="Spackman E."/>
            <person name="Goraichik I."/>
            <person name="Dimitrov K.M."/>
            <person name="Suarez D.L."/>
            <person name="Swayne D.E."/>
        </authorList>
    </citation>
    <scope>NUCLEOTIDE SEQUENCE [LARGE SCALE GENOMIC DNA]</scope>
    <source>
        <strain evidence="3">PRJEB14757</strain>
    </source>
</reference>
<dbReference type="Pfam" id="PF00300">
    <property type="entry name" value="His_Phos_1"/>
    <property type="match status" value="1"/>
</dbReference>
<dbReference type="PANTHER" id="PTHR48100">
    <property type="entry name" value="BROAD-SPECIFICITY PHOSPHATASE YOR283W-RELATED"/>
    <property type="match status" value="1"/>
</dbReference>
<dbReference type="EMBL" id="FWEV01000028">
    <property type="protein sequence ID" value="SLM28039.1"/>
    <property type="molecule type" value="Genomic_DNA"/>
</dbReference>
<proteinExistence type="predicted"/>
<dbReference type="SMART" id="SM00855">
    <property type="entry name" value="PGAM"/>
    <property type="match status" value="1"/>
</dbReference>
<evidence type="ECO:0000313" key="4">
    <source>
        <dbReference type="Proteomes" id="UP000191931"/>
    </source>
</evidence>
<keyword evidence="4" id="KW-1185">Reference proteome</keyword>
<evidence type="ECO:0000256" key="2">
    <source>
        <dbReference type="PIRSR" id="PIRSR613078-2"/>
    </source>
</evidence>
<dbReference type="PANTHER" id="PTHR48100:SF1">
    <property type="entry name" value="HISTIDINE PHOSPHATASE FAMILY PROTEIN-RELATED"/>
    <property type="match status" value="1"/>
</dbReference>
<feature type="binding site" evidence="2">
    <location>
        <begin position="8"/>
        <end position="15"/>
    </location>
    <ligand>
        <name>substrate</name>
    </ligand>
</feature>
<dbReference type="InterPro" id="IPR029033">
    <property type="entry name" value="His_PPase_superfam"/>
</dbReference>
<feature type="active site" description="Tele-phosphohistidine intermediate" evidence="1">
    <location>
        <position position="9"/>
    </location>
</feature>
<gene>
    <name evidence="3" type="ORF">MTBBW1_1230010</name>
</gene>
<sequence>MTEFVLMRHAETIWNRQKKIQGTKDSPLTPFGEEMAIGWGKELKKKENQAGRFSSILSSDLGRAVKTARLVNSCLDIPLMMDIGLREMDWGEWTGKVYKEIRKASPEAVKKQVHLCWQFRPPGGESRIDLLQRSLDALESASEKFSFAEKERILVVTHEGVIRTLINYFFNRSFMWNEPDIMEPWNLHSFFYDHEETAFKLKQVNMLKLSLPPAGDQYCAKKGVK</sequence>
<evidence type="ECO:0000256" key="1">
    <source>
        <dbReference type="PIRSR" id="PIRSR613078-1"/>
    </source>
</evidence>
<dbReference type="AlphaFoldDB" id="A0A1W1H6E6"/>
<feature type="binding site" evidence="2">
    <location>
        <position position="63"/>
    </location>
    <ligand>
        <name>substrate</name>
    </ligand>
</feature>
<dbReference type="CDD" id="cd07067">
    <property type="entry name" value="HP_PGM_like"/>
    <property type="match status" value="1"/>
</dbReference>
<evidence type="ECO:0000313" key="3">
    <source>
        <dbReference type="EMBL" id="SLM28039.1"/>
    </source>
</evidence>
<dbReference type="RefSeq" id="WP_080804423.1">
    <property type="nucleotide sequence ID" value="NZ_LT828547.1"/>
</dbReference>
<dbReference type="InterPro" id="IPR050275">
    <property type="entry name" value="PGM_Phosphatase"/>
</dbReference>
<dbReference type="SUPFAM" id="SSF53254">
    <property type="entry name" value="Phosphoglycerate mutase-like"/>
    <property type="match status" value="1"/>
</dbReference>
<dbReference type="OrthoDB" id="9781415at2"/>
<organism evidence="3 4">
    <name type="scientific">Desulfamplus magnetovallimortis</name>
    <dbReference type="NCBI Taxonomy" id="1246637"/>
    <lineage>
        <taxon>Bacteria</taxon>
        <taxon>Pseudomonadati</taxon>
        <taxon>Thermodesulfobacteriota</taxon>
        <taxon>Desulfobacteria</taxon>
        <taxon>Desulfobacterales</taxon>
        <taxon>Desulfobacteraceae</taxon>
        <taxon>Desulfamplus</taxon>
    </lineage>
</organism>
<dbReference type="GO" id="GO:0005737">
    <property type="term" value="C:cytoplasm"/>
    <property type="evidence" value="ECO:0007669"/>
    <property type="project" value="TreeGrafter"/>
</dbReference>
<dbReference type="STRING" id="1246637.MTBBW1_1230010"/>
<name>A0A1W1H6E6_9BACT</name>
<dbReference type="Gene3D" id="3.40.50.1240">
    <property type="entry name" value="Phosphoglycerate mutase-like"/>
    <property type="match status" value="1"/>
</dbReference>
<dbReference type="GO" id="GO:0016791">
    <property type="term" value="F:phosphatase activity"/>
    <property type="evidence" value="ECO:0007669"/>
    <property type="project" value="TreeGrafter"/>
</dbReference>
<dbReference type="InterPro" id="IPR013078">
    <property type="entry name" value="His_Pase_superF_clade-1"/>
</dbReference>
<feature type="active site" description="Proton donor/acceptor" evidence="1">
    <location>
        <position position="87"/>
    </location>
</feature>